<protein>
    <submittedName>
        <fullName evidence="1">Uncharacterized protein</fullName>
    </submittedName>
</protein>
<name>A0A1D1W862_RAMVA</name>
<accession>A0A1D1W862</accession>
<comment type="caution">
    <text evidence="1">The sequence shown here is derived from an EMBL/GenBank/DDBJ whole genome shotgun (WGS) entry which is preliminary data.</text>
</comment>
<gene>
    <name evidence="1" type="primary">RvY_19080-1</name>
    <name evidence="1" type="synonym">RvY_19080.1</name>
    <name evidence="1" type="ORF">RvY_19080</name>
</gene>
<evidence type="ECO:0000313" key="1">
    <source>
        <dbReference type="EMBL" id="GAV09572.1"/>
    </source>
</evidence>
<dbReference type="Proteomes" id="UP000186922">
    <property type="component" value="Unassembled WGS sequence"/>
</dbReference>
<organism evidence="1 2">
    <name type="scientific">Ramazzottius varieornatus</name>
    <name type="common">Water bear</name>
    <name type="synonym">Tardigrade</name>
    <dbReference type="NCBI Taxonomy" id="947166"/>
    <lineage>
        <taxon>Eukaryota</taxon>
        <taxon>Metazoa</taxon>
        <taxon>Ecdysozoa</taxon>
        <taxon>Tardigrada</taxon>
        <taxon>Eutardigrada</taxon>
        <taxon>Parachela</taxon>
        <taxon>Hypsibioidea</taxon>
        <taxon>Ramazzottiidae</taxon>
        <taxon>Ramazzottius</taxon>
    </lineage>
</organism>
<keyword evidence="2" id="KW-1185">Reference proteome</keyword>
<dbReference type="EMBL" id="BDGG01000023">
    <property type="protein sequence ID" value="GAV09572.1"/>
    <property type="molecule type" value="Genomic_DNA"/>
</dbReference>
<sequence>MADFVKHPRASVVLHRFLELDKQMYGDQEEDNYEYEGAYFCTTLMGLLRRILGLSFQRCPVLSSNFNASLSLYALLSSPQHHLEFSM</sequence>
<proteinExistence type="predicted"/>
<dbReference type="AlphaFoldDB" id="A0A1D1W862"/>
<evidence type="ECO:0000313" key="2">
    <source>
        <dbReference type="Proteomes" id="UP000186922"/>
    </source>
</evidence>
<reference evidence="1 2" key="1">
    <citation type="journal article" date="2016" name="Nat. Commun.">
        <title>Extremotolerant tardigrade genome and improved radiotolerance of human cultured cells by tardigrade-unique protein.</title>
        <authorList>
            <person name="Hashimoto T."/>
            <person name="Horikawa D.D."/>
            <person name="Saito Y."/>
            <person name="Kuwahara H."/>
            <person name="Kozuka-Hata H."/>
            <person name="Shin-I T."/>
            <person name="Minakuchi Y."/>
            <person name="Ohishi K."/>
            <person name="Motoyama A."/>
            <person name="Aizu T."/>
            <person name="Enomoto A."/>
            <person name="Kondo K."/>
            <person name="Tanaka S."/>
            <person name="Hara Y."/>
            <person name="Koshikawa S."/>
            <person name="Sagara H."/>
            <person name="Miura T."/>
            <person name="Yokobori S."/>
            <person name="Miyagawa K."/>
            <person name="Suzuki Y."/>
            <person name="Kubo T."/>
            <person name="Oyama M."/>
            <person name="Kohara Y."/>
            <person name="Fujiyama A."/>
            <person name="Arakawa K."/>
            <person name="Katayama T."/>
            <person name="Toyoda A."/>
            <person name="Kunieda T."/>
        </authorList>
    </citation>
    <scope>NUCLEOTIDE SEQUENCE [LARGE SCALE GENOMIC DNA]</scope>
    <source>
        <strain evidence="1 2">YOKOZUNA-1</strain>
    </source>
</reference>